<sequence>MIDPTLEYKSPSNLAIVAAFTRYSTINFSFSYWFVDPPIPTEPPTTTIDPRPFTPLNCSGAMDLVFVIDASDTMTAERLEIIKSQLIIAIDQNGIKWDRYDYDNARIGIVLSTGFTPGEPTSPYRYNDLKGCPTGYNTLYCPPTVISTDDLKKAINDIPFYGGNNNDIALSMNISLTGDYEGFPPSYQIFGDQIFNGYGDRSSVPNAMIVISGADSSQVSHASNLLKLAGIQVFSIGFEDLPISQLHAIAGNPARAFSTQPGNLANTIRKICTGDFDNFSTITSTPSTSISTVDPRPFIPLNCSGEMDLVIVIDTSDTMTFERLEVVKSQLIIAINQNRITTDYFREEEMAIAHVGIVLSTAFSPGKPTNPYKYYDIKGCPIYYTHCDPTTNLLKEYIENIDSMGGINNGIASSMNSSLKGDFQLTPNTGYTFGGPLFGGPGDRPNVPNAMFVISGPDTSNVGPISNELKLAGVQVFSIGFQDLPISQLQAISGSPSRSFSTYPENLANTIGKICSGDFGSTSTINSPTSTTTATTSATTTTTKPTSSIPTSVTPTTAKTSTTTVDPRPFIPLNCSGEMDLVIVIDASDTMTFKRLEVVKSQLIIAINQNRIRTDYYLQEEGG</sequence>
<dbReference type="Proteomes" id="UP000887578">
    <property type="component" value="Unplaced"/>
</dbReference>
<dbReference type="AlphaFoldDB" id="A0A914Q2M2"/>
<dbReference type="WBParaSite" id="PDA_v2.g21385.t1">
    <property type="protein sequence ID" value="PDA_v2.g21385.t1"/>
    <property type="gene ID" value="PDA_v2.g21385"/>
</dbReference>
<evidence type="ECO:0000256" key="1">
    <source>
        <dbReference type="SAM" id="MobiDB-lite"/>
    </source>
</evidence>
<feature type="domain" description="VWFA" evidence="2">
    <location>
        <begin position="308"/>
        <end position="525"/>
    </location>
</feature>
<feature type="region of interest" description="Disordered" evidence="1">
    <location>
        <begin position="526"/>
        <end position="563"/>
    </location>
</feature>
<dbReference type="SUPFAM" id="SSF53300">
    <property type="entry name" value="vWA-like"/>
    <property type="match status" value="3"/>
</dbReference>
<proteinExistence type="predicted"/>
<dbReference type="PANTHER" id="PTHR24020">
    <property type="entry name" value="COLLAGEN ALPHA"/>
    <property type="match status" value="1"/>
</dbReference>
<dbReference type="Gene3D" id="3.40.50.410">
    <property type="entry name" value="von Willebrand factor, type A domain"/>
    <property type="match status" value="2"/>
</dbReference>
<reference evidence="4" key="1">
    <citation type="submission" date="2022-11" db="UniProtKB">
        <authorList>
            <consortium name="WormBaseParasite"/>
        </authorList>
    </citation>
    <scope>IDENTIFICATION</scope>
</reference>
<feature type="domain" description="VWFA" evidence="2">
    <location>
        <begin position="63"/>
        <end position="282"/>
    </location>
</feature>
<accession>A0A914Q2M2</accession>
<dbReference type="InterPro" id="IPR050525">
    <property type="entry name" value="ECM_Assembly_Org"/>
</dbReference>
<keyword evidence="3" id="KW-1185">Reference proteome</keyword>
<protein>
    <submittedName>
        <fullName evidence="4">VWFA domain-containing protein</fullName>
    </submittedName>
</protein>
<organism evidence="3 4">
    <name type="scientific">Panagrolaimus davidi</name>
    <dbReference type="NCBI Taxonomy" id="227884"/>
    <lineage>
        <taxon>Eukaryota</taxon>
        <taxon>Metazoa</taxon>
        <taxon>Ecdysozoa</taxon>
        <taxon>Nematoda</taxon>
        <taxon>Chromadorea</taxon>
        <taxon>Rhabditida</taxon>
        <taxon>Tylenchina</taxon>
        <taxon>Panagrolaimomorpha</taxon>
        <taxon>Panagrolaimoidea</taxon>
        <taxon>Panagrolaimidae</taxon>
        <taxon>Panagrolaimus</taxon>
    </lineage>
</organism>
<evidence type="ECO:0000313" key="4">
    <source>
        <dbReference type="WBParaSite" id="PDA_v2.g21385.t1"/>
    </source>
</evidence>
<evidence type="ECO:0000259" key="2">
    <source>
        <dbReference type="PROSITE" id="PS50234"/>
    </source>
</evidence>
<dbReference type="Pfam" id="PF00092">
    <property type="entry name" value="VWA"/>
    <property type="match status" value="1"/>
</dbReference>
<dbReference type="InterPro" id="IPR036465">
    <property type="entry name" value="vWFA_dom_sf"/>
</dbReference>
<dbReference type="PANTHER" id="PTHR24020:SF84">
    <property type="entry name" value="VWFA DOMAIN-CONTAINING PROTEIN"/>
    <property type="match status" value="1"/>
</dbReference>
<dbReference type="SMART" id="SM00327">
    <property type="entry name" value="VWA"/>
    <property type="match status" value="2"/>
</dbReference>
<dbReference type="InterPro" id="IPR002035">
    <property type="entry name" value="VWF_A"/>
</dbReference>
<evidence type="ECO:0000313" key="3">
    <source>
        <dbReference type="Proteomes" id="UP000887578"/>
    </source>
</evidence>
<name>A0A914Q2M2_9BILA</name>
<dbReference type="PROSITE" id="PS50234">
    <property type="entry name" value="VWFA"/>
    <property type="match status" value="2"/>
</dbReference>